<dbReference type="SUPFAM" id="SSF57667">
    <property type="entry name" value="beta-beta-alpha zinc fingers"/>
    <property type="match status" value="4"/>
</dbReference>
<keyword evidence="7" id="KW-0805">Transcription regulation</keyword>
<dbReference type="InterPro" id="IPR036051">
    <property type="entry name" value="KRAB_dom_sf"/>
</dbReference>
<evidence type="ECO:0000259" key="15">
    <source>
        <dbReference type="PROSITE" id="PS50805"/>
    </source>
</evidence>
<dbReference type="FunFam" id="3.30.160.60:FF:000933">
    <property type="entry name" value="zinc finger protein 771"/>
    <property type="match status" value="1"/>
</dbReference>
<keyword evidence="5 11" id="KW-0863">Zinc-finger</keyword>
<dbReference type="Pfam" id="PF00096">
    <property type="entry name" value="zf-C2H2"/>
    <property type="match status" value="7"/>
</dbReference>
<comment type="subcellular location">
    <subcellularLocation>
        <location evidence="1">Nucleus</location>
    </subcellularLocation>
</comment>
<keyword evidence="9" id="KW-0804">Transcription</keyword>
<dbReference type="GO" id="GO:0008270">
    <property type="term" value="F:zinc ion binding"/>
    <property type="evidence" value="ECO:0007669"/>
    <property type="project" value="UniProtKB-KW"/>
</dbReference>
<dbReference type="CDD" id="cd07936">
    <property type="entry name" value="SCAN"/>
    <property type="match status" value="1"/>
</dbReference>
<evidence type="ECO:0000256" key="5">
    <source>
        <dbReference type="ARBA" id="ARBA00022771"/>
    </source>
</evidence>
<dbReference type="InterPro" id="IPR003309">
    <property type="entry name" value="SCAN_dom"/>
</dbReference>
<dbReference type="GO" id="GO:0045944">
    <property type="term" value="P:positive regulation of transcription by RNA polymerase II"/>
    <property type="evidence" value="ECO:0007669"/>
    <property type="project" value="UniProtKB-ARBA"/>
</dbReference>
<dbReference type="FunFam" id="3.30.160.60:FF:000848">
    <property type="entry name" value="Zinc finger protein 35"/>
    <property type="match status" value="1"/>
</dbReference>
<feature type="domain" description="C2H2-type" evidence="13">
    <location>
        <begin position="447"/>
        <end position="474"/>
    </location>
</feature>
<evidence type="ECO:0000256" key="9">
    <source>
        <dbReference type="ARBA" id="ARBA00023163"/>
    </source>
</evidence>
<keyword evidence="4" id="KW-0677">Repeat</keyword>
<feature type="region of interest" description="Disordered" evidence="12">
    <location>
        <begin position="1"/>
        <end position="48"/>
    </location>
</feature>
<dbReference type="SUPFAM" id="SSF47353">
    <property type="entry name" value="Retrovirus capsid dimerization domain-like"/>
    <property type="match status" value="1"/>
</dbReference>
<keyword evidence="10" id="KW-0539">Nucleus</keyword>
<keyword evidence="3" id="KW-0479">Metal-binding</keyword>
<dbReference type="PROSITE" id="PS50157">
    <property type="entry name" value="ZINC_FINGER_C2H2_2"/>
    <property type="match status" value="8"/>
</dbReference>
<dbReference type="PANTHER" id="PTHR19818">
    <property type="entry name" value="ZINC FINGER PROTEIN ZIC AND GLI"/>
    <property type="match status" value="1"/>
</dbReference>
<dbReference type="SMART" id="SM00349">
    <property type="entry name" value="KRAB"/>
    <property type="match status" value="1"/>
</dbReference>
<keyword evidence="17" id="KW-1185">Reference proteome</keyword>
<evidence type="ECO:0000256" key="8">
    <source>
        <dbReference type="ARBA" id="ARBA00023125"/>
    </source>
</evidence>
<feature type="compositionally biased region" description="Low complexity" evidence="12">
    <location>
        <begin position="296"/>
        <end position="307"/>
    </location>
</feature>
<accession>A0A6I8PN77</accession>
<feature type="compositionally biased region" description="Pro residues" evidence="12">
    <location>
        <begin position="1"/>
        <end position="12"/>
    </location>
</feature>
<dbReference type="Pfam" id="PF01352">
    <property type="entry name" value="KRAB"/>
    <property type="match status" value="1"/>
</dbReference>
<feature type="domain" description="C2H2-type" evidence="13">
    <location>
        <begin position="475"/>
        <end position="502"/>
    </location>
</feature>
<evidence type="ECO:0000256" key="10">
    <source>
        <dbReference type="ARBA" id="ARBA00023242"/>
    </source>
</evidence>
<dbReference type="InterPro" id="IPR036236">
    <property type="entry name" value="Znf_C2H2_sf"/>
</dbReference>
<dbReference type="FunFam" id="3.30.160.60:FF:002090">
    <property type="entry name" value="Zinc finger protein 473"/>
    <property type="match status" value="1"/>
</dbReference>
<dbReference type="Gene3D" id="3.30.160.60">
    <property type="entry name" value="Classic Zinc Finger"/>
    <property type="match status" value="8"/>
</dbReference>
<dbReference type="GO" id="GO:0000978">
    <property type="term" value="F:RNA polymerase II cis-regulatory region sequence-specific DNA binding"/>
    <property type="evidence" value="ECO:0000318"/>
    <property type="project" value="GO_Central"/>
</dbReference>
<evidence type="ECO:0000256" key="3">
    <source>
        <dbReference type="ARBA" id="ARBA00022723"/>
    </source>
</evidence>
<evidence type="ECO:0000313" key="16">
    <source>
        <dbReference type="Ensembl" id="ENSOANP00000053773.1"/>
    </source>
</evidence>
<dbReference type="FunFam" id="3.30.160.60:FF:000176">
    <property type="entry name" value="zinc finger protein 70"/>
    <property type="match status" value="1"/>
</dbReference>
<dbReference type="FunFam" id="3.30.160.60:FF:001498">
    <property type="entry name" value="Zinc finger protein 404"/>
    <property type="match status" value="1"/>
</dbReference>
<feature type="region of interest" description="Disordered" evidence="12">
    <location>
        <begin position="291"/>
        <end position="338"/>
    </location>
</feature>
<dbReference type="Gene3D" id="6.10.140.140">
    <property type="match status" value="1"/>
</dbReference>
<dbReference type="GeneTree" id="ENSGT00940000154740"/>
<evidence type="ECO:0000256" key="4">
    <source>
        <dbReference type="ARBA" id="ARBA00022737"/>
    </source>
</evidence>
<evidence type="ECO:0000256" key="1">
    <source>
        <dbReference type="ARBA" id="ARBA00004123"/>
    </source>
</evidence>
<reference evidence="16" key="2">
    <citation type="submission" date="2025-08" db="UniProtKB">
        <authorList>
            <consortium name="Ensembl"/>
        </authorList>
    </citation>
    <scope>IDENTIFICATION</scope>
    <source>
        <strain evidence="16">Glennie</strain>
    </source>
</reference>
<dbReference type="InterPro" id="IPR013087">
    <property type="entry name" value="Znf_C2H2_type"/>
</dbReference>
<dbReference type="GO" id="GO:0006357">
    <property type="term" value="P:regulation of transcription by RNA polymerase II"/>
    <property type="evidence" value="ECO:0000318"/>
    <property type="project" value="GO_Central"/>
</dbReference>
<dbReference type="PROSITE" id="PS50805">
    <property type="entry name" value="KRAB"/>
    <property type="match status" value="1"/>
</dbReference>
<sequence length="594" mass="66287">MMPAALGPPVPAPREQGGPPVRKLEEEEEENLPWGRGSSLRGQPPDSELSCQGFKHFRYQEAGGPREALGRLRELCRRWLRPDRHTKEQILELLVLEQFLTVLPADIQAWARGRRPESGEEAVALVEGLQRGPRRLMRWVTVQVQGQEVLLEKMETSSFAPEQVEPPPAGLPQEVGGRGPPPGPEGQPSCSIKEEPDVLQENALLAARLPTTPEEVRGDDQELAAGLLPAGSQVVRTFEDLAVRFSQERWEQPDPAQRELYRDIGRENYGNEGALGDRFPKEALERGVQEFPEIQPRQAPGEAAPRPAGDRARRGRRGGPVAPRAEPRGGGRWSEAWGEGEAAFRQRVRLVGRPEEPPGAGPHQCGECGKSFGQRSKLVLHQRVHTGEKPYECPSCRKCFSRSSCLAVHQRVHTGEKPYKCALCGKGFSRSSNLYSHQRTHTGEKPYKCAECEKRFSHHSALYHHRRIHTGEKPYQCPSCGKGFSKNSDLFTHQRTHTGEKPYKCPSCGKGFSKNSDLYVHQRVHTGERPYKCPSCGKGFSKSSNLYAHQRVHTGEKPYKCPSCGKGFSKSVHQRAHVGKKSCKCSDYVELCIQ</sequence>
<feature type="domain" description="C2H2-type" evidence="13">
    <location>
        <begin position="531"/>
        <end position="558"/>
    </location>
</feature>
<feature type="domain" description="C2H2-type" evidence="13">
    <location>
        <begin position="391"/>
        <end position="418"/>
    </location>
</feature>
<evidence type="ECO:0000256" key="7">
    <source>
        <dbReference type="ARBA" id="ARBA00023015"/>
    </source>
</evidence>
<dbReference type="InterPro" id="IPR050329">
    <property type="entry name" value="GLI_C2H2-zinc-finger"/>
</dbReference>
<feature type="domain" description="C2H2-type" evidence="13">
    <location>
        <begin position="363"/>
        <end position="390"/>
    </location>
</feature>
<feature type="region of interest" description="Disordered" evidence="12">
    <location>
        <begin position="156"/>
        <end position="192"/>
    </location>
</feature>
<dbReference type="Ensembl" id="ENSOANT00000058159.1">
    <property type="protein sequence ID" value="ENSOANP00000053773.1"/>
    <property type="gene ID" value="ENSOANG00000038021.1"/>
</dbReference>
<dbReference type="SUPFAM" id="SSF109640">
    <property type="entry name" value="KRAB domain (Kruppel-associated box)"/>
    <property type="match status" value="1"/>
</dbReference>
<evidence type="ECO:0000259" key="13">
    <source>
        <dbReference type="PROSITE" id="PS50157"/>
    </source>
</evidence>
<dbReference type="Bgee" id="ENSOANG00000038021">
    <property type="expression patterns" value="Expressed in fibroblast and 7 other cell types or tissues"/>
</dbReference>
<name>A0A6I8PN77_ORNAN</name>
<dbReference type="PANTHER" id="PTHR19818:SF158">
    <property type="entry name" value="C2H2-TYPE DOMAIN-CONTAINING PROTEIN-RELATED"/>
    <property type="match status" value="1"/>
</dbReference>
<feature type="domain" description="KRAB" evidence="15">
    <location>
        <begin position="236"/>
        <end position="307"/>
    </location>
</feature>
<dbReference type="GO" id="GO:0000981">
    <property type="term" value="F:DNA-binding transcription factor activity, RNA polymerase II-specific"/>
    <property type="evidence" value="ECO:0000318"/>
    <property type="project" value="GO_Central"/>
</dbReference>
<dbReference type="InterPro" id="IPR001909">
    <property type="entry name" value="KRAB"/>
</dbReference>
<feature type="domain" description="C2H2-type" evidence="13">
    <location>
        <begin position="419"/>
        <end position="446"/>
    </location>
</feature>
<evidence type="ECO:0000313" key="17">
    <source>
        <dbReference type="Proteomes" id="UP000002279"/>
    </source>
</evidence>
<dbReference type="InterPro" id="IPR038269">
    <property type="entry name" value="SCAN_sf"/>
</dbReference>
<dbReference type="Gene3D" id="1.10.4020.10">
    <property type="entry name" value="DNA breaking-rejoining enzymes"/>
    <property type="match status" value="1"/>
</dbReference>
<evidence type="ECO:0000256" key="6">
    <source>
        <dbReference type="ARBA" id="ARBA00022833"/>
    </source>
</evidence>
<protein>
    <submittedName>
        <fullName evidence="16">Uncharacterized protein</fullName>
    </submittedName>
</protein>
<dbReference type="Proteomes" id="UP000002279">
    <property type="component" value="Chromosome 10"/>
</dbReference>
<evidence type="ECO:0000259" key="14">
    <source>
        <dbReference type="PROSITE" id="PS50804"/>
    </source>
</evidence>
<dbReference type="FunFam" id="3.30.160.60:FF:002343">
    <property type="entry name" value="Zinc finger protein 33A"/>
    <property type="match status" value="2"/>
</dbReference>
<reference evidence="16 17" key="1">
    <citation type="journal article" date="2008" name="Nature">
        <title>Genome analysis of the platypus reveals unique signatures of evolution.</title>
        <authorList>
            <person name="Warren W.C."/>
            <person name="Hillier L.W."/>
            <person name="Marshall Graves J.A."/>
            <person name="Birney E."/>
            <person name="Ponting C.P."/>
            <person name="Grutzner F."/>
            <person name="Belov K."/>
            <person name="Miller W."/>
            <person name="Clarke L."/>
            <person name="Chinwalla A.T."/>
            <person name="Yang S.P."/>
            <person name="Heger A."/>
            <person name="Locke D.P."/>
            <person name="Miethke P."/>
            <person name="Waters P.D."/>
            <person name="Veyrunes F."/>
            <person name="Fulton L."/>
            <person name="Fulton B."/>
            <person name="Graves T."/>
            <person name="Wallis J."/>
            <person name="Puente X.S."/>
            <person name="Lopez-Otin C."/>
            <person name="Ordonez G.R."/>
            <person name="Eichler E.E."/>
            <person name="Chen L."/>
            <person name="Cheng Z."/>
            <person name="Deakin J.E."/>
            <person name="Alsop A."/>
            <person name="Thompson K."/>
            <person name="Kirby P."/>
            <person name="Papenfuss A.T."/>
            <person name="Wakefield M.J."/>
            <person name="Olender T."/>
            <person name="Lancet D."/>
            <person name="Huttley G.A."/>
            <person name="Smit A.F."/>
            <person name="Pask A."/>
            <person name="Temple-Smith P."/>
            <person name="Batzer M.A."/>
            <person name="Walker J.A."/>
            <person name="Konkel M.K."/>
            <person name="Harris R.S."/>
            <person name="Whittington C.M."/>
            <person name="Wong E.S."/>
            <person name="Gemmell N.J."/>
            <person name="Buschiazzo E."/>
            <person name="Vargas Jentzsch I.M."/>
            <person name="Merkel A."/>
            <person name="Schmitz J."/>
            <person name="Zemann A."/>
            <person name="Churakov G."/>
            <person name="Kriegs J.O."/>
            <person name="Brosius J."/>
            <person name="Murchison E.P."/>
            <person name="Sachidanandam R."/>
            <person name="Smith C."/>
            <person name="Hannon G.J."/>
            <person name="Tsend-Ayush E."/>
            <person name="McMillan D."/>
            <person name="Attenborough R."/>
            <person name="Rens W."/>
            <person name="Ferguson-Smith M."/>
            <person name="Lefevre C.M."/>
            <person name="Sharp J.A."/>
            <person name="Nicholas K.R."/>
            <person name="Ray D.A."/>
            <person name="Kube M."/>
            <person name="Reinhardt R."/>
            <person name="Pringle T.H."/>
            <person name="Taylor J."/>
            <person name="Jones R.C."/>
            <person name="Nixon B."/>
            <person name="Dacheux J.L."/>
            <person name="Niwa H."/>
            <person name="Sekita Y."/>
            <person name="Huang X."/>
            <person name="Stark A."/>
            <person name="Kheradpour P."/>
            <person name="Kellis M."/>
            <person name="Flicek P."/>
            <person name="Chen Y."/>
            <person name="Webber C."/>
            <person name="Hardison R."/>
            <person name="Nelson J."/>
            <person name="Hallsworth-Pepin K."/>
            <person name="Delehaunty K."/>
            <person name="Markovic C."/>
            <person name="Minx P."/>
            <person name="Feng Y."/>
            <person name="Kremitzki C."/>
            <person name="Mitreva M."/>
            <person name="Glasscock J."/>
            <person name="Wylie T."/>
            <person name="Wohldmann P."/>
            <person name="Thiru P."/>
            <person name="Nhan M.N."/>
            <person name="Pohl C.S."/>
            <person name="Smith S.M."/>
            <person name="Hou S."/>
            <person name="Nefedov M."/>
            <person name="de Jong P.J."/>
            <person name="Renfree M.B."/>
            <person name="Mardis E.R."/>
            <person name="Wilson R.K."/>
        </authorList>
    </citation>
    <scope>NUCLEOTIDE SEQUENCE [LARGE SCALE GENOMIC DNA]</scope>
    <source>
        <strain evidence="16 17">Glennie</strain>
    </source>
</reference>
<feature type="domain" description="SCAN box" evidence="14">
    <location>
        <begin position="52"/>
        <end position="131"/>
    </location>
</feature>
<dbReference type="FunFam" id="3.30.160.60:FF:000953">
    <property type="entry name" value="Zinc finger protein 691"/>
    <property type="match status" value="1"/>
</dbReference>
<reference evidence="16" key="3">
    <citation type="submission" date="2025-09" db="UniProtKB">
        <authorList>
            <consortium name="Ensembl"/>
        </authorList>
    </citation>
    <scope>IDENTIFICATION</scope>
    <source>
        <strain evidence="16">Glennie</strain>
    </source>
</reference>
<dbReference type="Pfam" id="PF02023">
    <property type="entry name" value="SCAN"/>
    <property type="match status" value="1"/>
</dbReference>
<dbReference type="SMART" id="SM00431">
    <property type="entry name" value="SCAN"/>
    <property type="match status" value="1"/>
</dbReference>
<dbReference type="AlphaFoldDB" id="A0A6I8PN77"/>
<dbReference type="SMART" id="SM00355">
    <property type="entry name" value="ZnF_C2H2"/>
    <property type="match status" value="8"/>
</dbReference>
<keyword evidence="8" id="KW-0238">DNA-binding</keyword>
<dbReference type="FunFam" id="1.10.4020.10:FF:000001">
    <property type="entry name" value="zinc finger protein 263 isoform X1"/>
    <property type="match status" value="1"/>
</dbReference>
<dbReference type="PROSITE" id="PS50804">
    <property type="entry name" value="SCAN_BOX"/>
    <property type="match status" value="1"/>
</dbReference>
<evidence type="ECO:0000256" key="2">
    <source>
        <dbReference type="ARBA" id="ARBA00006991"/>
    </source>
</evidence>
<dbReference type="InParanoid" id="A0A6I8PN77"/>
<dbReference type="CDD" id="cd07765">
    <property type="entry name" value="KRAB_A-box"/>
    <property type="match status" value="1"/>
</dbReference>
<dbReference type="GO" id="GO:0031981">
    <property type="term" value="C:nuclear lumen"/>
    <property type="evidence" value="ECO:0007669"/>
    <property type="project" value="UniProtKB-ARBA"/>
</dbReference>
<comment type="similarity">
    <text evidence="2">Belongs to the krueppel C2H2-type zinc-finger protein family.</text>
</comment>
<feature type="domain" description="C2H2-type" evidence="13">
    <location>
        <begin position="559"/>
        <end position="577"/>
    </location>
</feature>
<evidence type="ECO:0000256" key="12">
    <source>
        <dbReference type="SAM" id="MobiDB-lite"/>
    </source>
</evidence>
<evidence type="ECO:0000256" key="11">
    <source>
        <dbReference type="PROSITE-ProRule" id="PRU00042"/>
    </source>
</evidence>
<dbReference type="PROSITE" id="PS00028">
    <property type="entry name" value="ZINC_FINGER_C2H2_1"/>
    <property type="match status" value="7"/>
</dbReference>
<dbReference type="FunCoup" id="A0A6I8PN77">
    <property type="interactions" value="213"/>
</dbReference>
<keyword evidence="6" id="KW-0862">Zinc</keyword>
<feature type="domain" description="C2H2-type" evidence="13">
    <location>
        <begin position="503"/>
        <end position="530"/>
    </location>
</feature>
<proteinExistence type="inferred from homology"/>
<organism evidence="16 17">
    <name type="scientific">Ornithorhynchus anatinus</name>
    <name type="common">Duckbill platypus</name>
    <dbReference type="NCBI Taxonomy" id="9258"/>
    <lineage>
        <taxon>Eukaryota</taxon>
        <taxon>Metazoa</taxon>
        <taxon>Chordata</taxon>
        <taxon>Craniata</taxon>
        <taxon>Vertebrata</taxon>
        <taxon>Euteleostomi</taxon>
        <taxon>Mammalia</taxon>
        <taxon>Monotremata</taxon>
        <taxon>Ornithorhynchidae</taxon>
        <taxon>Ornithorhynchus</taxon>
    </lineage>
</organism>